<dbReference type="Proteomes" id="UP001161247">
    <property type="component" value="Chromosome 8"/>
</dbReference>
<dbReference type="EMBL" id="OX459125">
    <property type="protein sequence ID" value="CAI9115808.1"/>
    <property type="molecule type" value="Genomic_DNA"/>
</dbReference>
<dbReference type="InterPro" id="IPR036093">
    <property type="entry name" value="NAC_dom_sf"/>
</dbReference>
<dbReference type="GO" id="GO:0006355">
    <property type="term" value="P:regulation of DNA-templated transcription"/>
    <property type="evidence" value="ECO:0007669"/>
    <property type="project" value="InterPro"/>
</dbReference>
<proteinExistence type="predicted"/>
<accession>A0AAV1E818</accession>
<organism evidence="7 8">
    <name type="scientific">Oldenlandia corymbosa var. corymbosa</name>
    <dbReference type="NCBI Taxonomy" id="529605"/>
    <lineage>
        <taxon>Eukaryota</taxon>
        <taxon>Viridiplantae</taxon>
        <taxon>Streptophyta</taxon>
        <taxon>Embryophyta</taxon>
        <taxon>Tracheophyta</taxon>
        <taxon>Spermatophyta</taxon>
        <taxon>Magnoliopsida</taxon>
        <taxon>eudicotyledons</taxon>
        <taxon>Gunneridae</taxon>
        <taxon>Pentapetalae</taxon>
        <taxon>asterids</taxon>
        <taxon>lamiids</taxon>
        <taxon>Gentianales</taxon>
        <taxon>Rubiaceae</taxon>
        <taxon>Rubioideae</taxon>
        <taxon>Spermacoceae</taxon>
        <taxon>Hedyotis-Oldenlandia complex</taxon>
        <taxon>Oldenlandia</taxon>
    </lineage>
</organism>
<reference evidence="7" key="1">
    <citation type="submission" date="2023-03" db="EMBL/GenBank/DDBJ databases">
        <authorList>
            <person name="Julca I."/>
        </authorList>
    </citation>
    <scope>NUCLEOTIDE SEQUENCE</scope>
</reference>
<evidence type="ECO:0000256" key="1">
    <source>
        <dbReference type="ARBA" id="ARBA00004123"/>
    </source>
</evidence>
<evidence type="ECO:0000313" key="7">
    <source>
        <dbReference type="EMBL" id="CAI9115808.1"/>
    </source>
</evidence>
<gene>
    <name evidence="7" type="ORF">OLC1_LOCUS22256</name>
</gene>
<comment type="subcellular location">
    <subcellularLocation>
        <location evidence="1">Nucleus</location>
    </subcellularLocation>
</comment>
<dbReference type="GO" id="GO:0005634">
    <property type="term" value="C:nucleus"/>
    <property type="evidence" value="ECO:0007669"/>
    <property type="project" value="UniProtKB-SubCell"/>
</dbReference>
<dbReference type="SUPFAM" id="SSF101941">
    <property type="entry name" value="NAC domain"/>
    <property type="match status" value="1"/>
</dbReference>
<keyword evidence="8" id="KW-1185">Reference proteome</keyword>
<keyword evidence="2" id="KW-0805">Transcription regulation</keyword>
<evidence type="ECO:0000313" key="8">
    <source>
        <dbReference type="Proteomes" id="UP001161247"/>
    </source>
</evidence>
<dbReference type="Pfam" id="PF02365">
    <property type="entry name" value="NAM"/>
    <property type="match status" value="1"/>
</dbReference>
<keyword evidence="3" id="KW-0238">DNA-binding</keyword>
<name>A0AAV1E818_OLDCO</name>
<keyword evidence="5" id="KW-0539">Nucleus</keyword>
<sequence>MGDLKNPNQATSFLNPLPPGSRFYPSEQQLICFYLTSKNNGGAAINNSTGPYGIDVIKEIDLYNFEPFNLPEAAGFRFGSGGLRRHWYFFVGRILKEGGGRRKAGGGYWKRKRVRDVMGAGADKVVVGTRKSFVFYLGDSPSNAVKTHWVMYEYALIDHHHHAGSFVLCRIFLKSHTQNSLSEHMISSCGDGSVASVRHVGVQCDGNVKSVVSKAQSHEKNTPDDENRVSNIQAGCGNELVDLKYRPIYGQQDLTAILDGDFIELDDLLCPLPGVD</sequence>
<dbReference type="Gene3D" id="2.170.150.80">
    <property type="entry name" value="NAC domain"/>
    <property type="match status" value="1"/>
</dbReference>
<dbReference type="AlphaFoldDB" id="A0AAV1E818"/>
<keyword evidence="4" id="KW-0804">Transcription</keyword>
<dbReference type="PANTHER" id="PTHR31989">
    <property type="entry name" value="NAC DOMAIN-CONTAINING PROTEIN 82-RELATED"/>
    <property type="match status" value="1"/>
</dbReference>
<evidence type="ECO:0000256" key="4">
    <source>
        <dbReference type="ARBA" id="ARBA00023163"/>
    </source>
</evidence>
<evidence type="ECO:0000259" key="6">
    <source>
        <dbReference type="PROSITE" id="PS51005"/>
    </source>
</evidence>
<evidence type="ECO:0000256" key="3">
    <source>
        <dbReference type="ARBA" id="ARBA00023125"/>
    </source>
</evidence>
<dbReference type="InterPro" id="IPR003441">
    <property type="entry name" value="NAC-dom"/>
</dbReference>
<feature type="domain" description="NAC" evidence="6">
    <location>
        <begin position="17"/>
        <end position="174"/>
    </location>
</feature>
<evidence type="ECO:0000256" key="5">
    <source>
        <dbReference type="ARBA" id="ARBA00023242"/>
    </source>
</evidence>
<evidence type="ECO:0000256" key="2">
    <source>
        <dbReference type="ARBA" id="ARBA00023015"/>
    </source>
</evidence>
<dbReference type="GO" id="GO:0003677">
    <property type="term" value="F:DNA binding"/>
    <property type="evidence" value="ECO:0007669"/>
    <property type="project" value="UniProtKB-KW"/>
</dbReference>
<protein>
    <submittedName>
        <fullName evidence="7">OLC1v1016810C3</fullName>
    </submittedName>
</protein>
<dbReference type="PROSITE" id="PS51005">
    <property type="entry name" value="NAC"/>
    <property type="match status" value="1"/>
</dbReference>